<dbReference type="EMBL" id="JAUJQS010000002">
    <property type="protein sequence ID" value="MDN7563534.1"/>
    <property type="molecule type" value="Genomic_DNA"/>
</dbReference>
<name>A0AAP4VG47_9BURK</name>
<accession>A0AAP4VG47</accession>
<dbReference type="RefSeq" id="WP_137909925.1">
    <property type="nucleotide sequence ID" value="NZ_CADEUY010000002.1"/>
</dbReference>
<gene>
    <name evidence="2" type="ORF">QZM56_03345</name>
</gene>
<evidence type="ECO:0000313" key="2">
    <source>
        <dbReference type="EMBL" id="MDN7563534.1"/>
    </source>
</evidence>
<sequence>MSVALLVFSRICLVWILVYLAFSVASGIWAGARHGRALLLLEIQPHRARGSREVARARILRRMALSAMFALPVSIASFVASAAMS</sequence>
<evidence type="ECO:0000256" key="1">
    <source>
        <dbReference type="SAM" id="Phobius"/>
    </source>
</evidence>
<feature type="transmembrane region" description="Helical" evidence="1">
    <location>
        <begin position="6"/>
        <end position="30"/>
    </location>
</feature>
<organism evidence="2 3">
    <name type="scientific">Burkholderia contaminans</name>
    <dbReference type="NCBI Taxonomy" id="488447"/>
    <lineage>
        <taxon>Bacteria</taxon>
        <taxon>Pseudomonadati</taxon>
        <taxon>Pseudomonadota</taxon>
        <taxon>Betaproteobacteria</taxon>
        <taxon>Burkholderiales</taxon>
        <taxon>Burkholderiaceae</taxon>
        <taxon>Burkholderia</taxon>
        <taxon>Burkholderia cepacia complex</taxon>
    </lineage>
</organism>
<evidence type="ECO:0000313" key="3">
    <source>
        <dbReference type="Proteomes" id="UP001172109"/>
    </source>
</evidence>
<keyword evidence="1" id="KW-1133">Transmembrane helix</keyword>
<keyword evidence="1" id="KW-0472">Membrane</keyword>
<dbReference type="Proteomes" id="UP001172109">
    <property type="component" value="Unassembled WGS sequence"/>
</dbReference>
<protein>
    <submittedName>
        <fullName evidence="2">Uncharacterized protein</fullName>
    </submittedName>
</protein>
<feature type="transmembrane region" description="Helical" evidence="1">
    <location>
        <begin position="64"/>
        <end position="84"/>
    </location>
</feature>
<dbReference type="AlphaFoldDB" id="A0AAP4VG47"/>
<comment type="caution">
    <text evidence="2">The sequence shown here is derived from an EMBL/GenBank/DDBJ whole genome shotgun (WGS) entry which is preliminary data.</text>
</comment>
<keyword evidence="1" id="KW-0812">Transmembrane</keyword>
<proteinExistence type="predicted"/>
<reference evidence="2" key="1">
    <citation type="submission" date="2023-07" db="EMBL/GenBank/DDBJ databases">
        <title>A collection of bacterial strains from the Burkholderia cepacia Research Laboratory and Repository.</title>
        <authorList>
            <person name="Lipuma J."/>
            <person name="Spilker T."/>
            <person name="Caverly L."/>
        </authorList>
    </citation>
    <scope>NUCLEOTIDE SEQUENCE</scope>
    <source>
        <strain evidence="2">AU44979</strain>
    </source>
</reference>